<evidence type="ECO:0000256" key="3">
    <source>
        <dbReference type="SAM" id="Phobius"/>
    </source>
</evidence>
<evidence type="ECO:0000256" key="1">
    <source>
        <dbReference type="SAM" id="Coils"/>
    </source>
</evidence>
<keyword evidence="3" id="KW-0472">Membrane</keyword>
<feature type="region of interest" description="Disordered" evidence="2">
    <location>
        <begin position="1"/>
        <end position="129"/>
    </location>
</feature>
<name>A0A1I0IF24_9RHOB</name>
<dbReference type="RefSeq" id="WP_090737198.1">
    <property type="nucleotide sequence ID" value="NZ_FOHO01000016.1"/>
</dbReference>
<dbReference type="OrthoDB" id="7659420at2"/>
<keyword evidence="3" id="KW-1133">Transmembrane helix</keyword>
<dbReference type="EMBL" id="FOHO01000016">
    <property type="protein sequence ID" value="SET95575.1"/>
    <property type="molecule type" value="Genomic_DNA"/>
</dbReference>
<accession>A0A1I0IF24</accession>
<sequence length="468" mass="47047">MTKPSKNKPSPQPKAASADDQTVRKDAAAPGVIESRDVGQGTGAGAAITGSDIKPADSSLLGQASKDRPAAAPKAKGDSPSSNVPPVEKVAAAASAQPKPAQPSPAEPTADKASDPKPRNAAPQSPPPSVVIRKHGFWPVVLGGVVAAGVGAGATIFALPHLPASWTGGQVAAGADLDVDAIKADAVNAARQAAQEAVAQSPDDLRSAVEAQDQRLTALETAEPAQPGGAASEDALAEIRTRLDQQAEQIAALSAQGGIDPETAERIQALADQAQTLEQQIASAAEQAQAQISAAQAEAAKLQEAAADSTKRAQAVAAIGALQAALDRGVSGDAARQQLADAGVEAPEALARDIPSVEALQQSFPEASRAALRASLRSGDSGGNALTNFLKAQTGIRSVQPREGDDPDAIMSRANAKVEAGDIAAALDDLAALPEAARQAPAMADWLAGAEAHRDAHAALSDLSAATE</sequence>
<dbReference type="STRING" id="364199.SAMN04489858_11638"/>
<organism evidence="4 5">
    <name type="scientific">Paracoccus homiensis</name>
    <dbReference type="NCBI Taxonomy" id="364199"/>
    <lineage>
        <taxon>Bacteria</taxon>
        <taxon>Pseudomonadati</taxon>
        <taxon>Pseudomonadota</taxon>
        <taxon>Alphaproteobacteria</taxon>
        <taxon>Rhodobacterales</taxon>
        <taxon>Paracoccaceae</taxon>
        <taxon>Paracoccus</taxon>
    </lineage>
</organism>
<feature type="coiled-coil region" evidence="1">
    <location>
        <begin position="236"/>
        <end position="312"/>
    </location>
</feature>
<feature type="compositionally biased region" description="Low complexity" evidence="2">
    <location>
        <begin position="85"/>
        <end position="99"/>
    </location>
</feature>
<dbReference type="AlphaFoldDB" id="A0A1I0IF24"/>
<proteinExistence type="predicted"/>
<reference evidence="4 5" key="1">
    <citation type="submission" date="2016-10" db="EMBL/GenBank/DDBJ databases">
        <authorList>
            <person name="de Groot N.N."/>
        </authorList>
    </citation>
    <scope>NUCLEOTIDE SEQUENCE [LARGE SCALE GENOMIC DNA]</scope>
    <source>
        <strain evidence="4 5">DSM 17862</strain>
    </source>
</reference>
<keyword evidence="5" id="KW-1185">Reference proteome</keyword>
<protein>
    <recommendedName>
        <fullName evidence="6">Inner membrane protein</fullName>
    </recommendedName>
</protein>
<keyword evidence="3" id="KW-0812">Transmembrane</keyword>
<feature type="compositionally biased region" description="Low complexity" evidence="2">
    <location>
        <begin position="1"/>
        <end position="18"/>
    </location>
</feature>
<evidence type="ECO:0008006" key="6">
    <source>
        <dbReference type="Google" id="ProtNLM"/>
    </source>
</evidence>
<keyword evidence="1" id="KW-0175">Coiled coil</keyword>
<evidence type="ECO:0000256" key="2">
    <source>
        <dbReference type="SAM" id="MobiDB-lite"/>
    </source>
</evidence>
<gene>
    <name evidence="4" type="ORF">SAMN04489858_11638</name>
</gene>
<dbReference type="Proteomes" id="UP000199180">
    <property type="component" value="Unassembled WGS sequence"/>
</dbReference>
<evidence type="ECO:0000313" key="5">
    <source>
        <dbReference type="Proteomes" id="UP000199180"/>
    </source>
</evidence>
<feature type="transmembrane region" description="Helical" evidence="3">
    <location>
        <begin position="137"/>
        <end position="159"/>
    </location>
</feature>
<evidence type="ECO:0000313" key="4">
    <source>
        <dbReference type="EMBL" id="SET95575.1"/>
    </source>
</evidence>
<feature type="compositionally biased region" description="Basic and acidic residues" evidence="2">
    <location>
        <begin position="109"/>
        <end position="118"/>
    </location>
</feature>